<dbReference type="GO" id="GO:0008234">
    <property type="term" value="F:cysteine-type peptidase activity"/>
    <property type="evidence" value="ECO:0007669"/>
    <property type="project" value="UniProtKB-KW"/>
</dbReference>
<comment type="caution">
    <text evidence="7">The sequence shown here is derived from an EMBL/GenBank/DDBJ whole genome shotgun (WGS) entry which is preliminary data.</text>
</comment>
<feature type="region of interest" description="Disordered" evidence="5">
    <location>
        <begin position="79"/>
        <end position="107"/>
    </location>
</feature>
<feature type="compositionally biased region" description="Polar residues" evidence="5">
    <location>
        <begin position="91"/>
        <end position="107"/>
    </location>
</feature>
<evidence type="ECO:0000259" key="6">
    <source>
        <dbReference type="PROSITE" id="PS50600"/>
    </source>
</evidence>
<name>A0AAV3PEG1_LITER</name>
<evidence type="ECO:0000313" key="8">
    <source>
        <dbReference type="Proteomes" id="UP001454036"/>
    </source>
</evidence>
<reference evidence="7 8" key="1">
    <citation type="submission" date="2024-01" db="EMBL/GenBank/DDBJ databases">
        <title>The complete chloroplast genome sequence of Lithospermum erythrorhizon: insights into the phylogenetic relationship among Boraginaceae species and the maternal lineages of purple gromwells.</title>
        <authorList>
            <person name="Okada T."/>
            <person name="Watanabe K."/>
        </authorList>
    </citation>
    <scope>NUCLEOTIDE SEQUENCE [LARGE SCALE GENOMIC DNA]</scope>
</reference>
<organism evidence="7 8">
    <name type="scientific">Lithospermum erythrorhizon</name>
    <name type="common">Purple gromwell</name>
    <name type="synonym">Lithospermum officinale var. erythrorhizon</name>
    <dbReference type="NCBI Taxonomy" id="34254"/>
    <lineage>
        <taxon>Eukaryota</taxon>
        <taxon>Viridiplantae</taxon>
        <taxon>Streptophyta</taxon>
        <taxon>Embryophyta</taxon>
        <taxon>Tracheophyta</taxon>
        <taxon>Spermatophyta</taxon>
        <taxon>Magnoliopsida</taxon>
        <taxon>eudicotyledons</taxon>
        <taxon>Gunneridae</taxon>
        <taxon>Pentapetalae</taxon>
        <taxon>asterids</taxon>
        <taxon>lamiids</taxon>
        <taxon>Boraginales</taxon>
        <taxon>Boraginaceae</taxon>
        <taxon>Boraginoideae</taxon>
        <taxon>Lithospermeae</taxon>
        <taxon>Lithospermum</taxon>
    </lineage>
</organism>
<keyword evidence="4" id="KW-0788">Thiol protease</keyword>
<dbReference type="Gene3D" id="1.10.418.20">
    <property type="match status" value="1"/>
</dbReference>
<dbReference type="Gene3D" id="3.30.310.130">
    <property type="entry name" value="Ubiquitin-related"/>
    <property type="match status" value="1"/>
</dbReference>
<dbReference type="AlphaFoldDB" id="A0AAV3PEG1"/>
<feature type="domain" description="Ubiquitin-like protease family profile" evidence="6">
    <location>
        <begin position="201"/>
        <end position="392"/>
    </location>
</feature>
<comment type="similarity">
    <text evidence="1">Belongs to the peptidase C48 family.</text>
</comment>
<dbReference type="EMBL" id="BAABME010017251">
    <property type="protein sequence ID" value="GAA0149381.1"/>
    <property type="molecule type" value="Genomic_DNA"/>
</dbReference>
<keyword evidence="3" id="KW-0378">Hydrolase</keyword>
<dbReference type="InterPro" id="IPR003653">
    <property type="entry name" value="Peptidase_C48_C"/>
</dbReference>
<evidence type="ECO:0000256" key="2">
    <source>
        <dbReference type="ARBA" id="ARBA00022670"/>
    </source>
</evidence>
<sequence>MYVILTVLFDGQDDDKCKRPGQYHYFSCSGKSDGTQIEKPVQENNSSTFSTLFLQKMEPNAHNPIKSTLDRCDRQKMKSNALHSSAGRHQLGSSSRQTPFRCPSTLSTDSDKDIIKEDDKAACSVSASVYQSKEDVAEESSKMNSSKVRRSCDRKRHDTVVLVDEDEAEIATVDQQSEGVDECKKDPTRIYYPSRDDAESVEIRYSDLDCLASEAYLTSTIINFYIRYLQQHIYSISKDGEDYHFFNTYFYEKLRKAILKKNDMEAFTKIRRWWKGVKLFEKAYIFLPIHENFHWSLVIICIPDKEDGSGPSVLHLDSLGLHSSKLIFENIKRFLIGEWEFLMKNEALPDPPFPDNIWKHFPRRISVKTIEVPQQSNDYDCGLFVLFFIERFILKAPRRMKKEDLAMLGKQWFQPVKASLLREKIQHLLQDEFNKENG</sequence>
<evidence type="ECO:0000256" key="3">
    <source>
        <dbReference type="ARBA" id="ARBA00022801"/>
    </source>
</evidence>
<evidence type="ECO:0000256" key="4">
    <source>
        <dbReference type="ARBA" id="ARBA00022807"/>
    </source>
</evidence>
<accession>A0AAV3PEG1</accession>
<keyword evidence="8" id="KW-1185">Reference proteome</keyword>
<dbReference type="InterPro" id="IPR038765">
    <property type="entry name" value="Papain-like_cys_pep_sf"/>
</dbReference>
<dbReference type="GO" id="GO:0006508">
    <property type="term" value="P:proteolysis"/>
    <property type="evidence" value="ECO:0007669"/>
    <property type="project" value="UniProtKB-KW"/>
</dbReference>
<proteinExistence type="inferred from homology"/>
<dbReference type="Proteomes" id="UP001454036">
    <property type="component" value="Unassembled WGS sequence"/>
</dbReference>
<gene>
    <name evidence="7" type="ORF">LIER_36920</name>
</gene>
<protein>
    <submittedName>
        <fullName evidence="7">Protease</fullName>
    </submittedName>
</protein>
<evidence type="ECO:0000256" key="5">
    <source>
        <dbReference type="SAM" id="MobiDB-lite"/>
    </source>
</evidence>
<keyword evidence="2 7" id="KW-0645">Protease</keyword>
<evidence type="ECO:0000313" key="7">
    <source>
        <dbReference type="EMBL" id="GAA0149381.1"/>
    </source>
</evidence>
<dbReference type="PANTHER" id="PTHR46915:SF2">
    <property type="entry name" value="UBIQUITIN-LIKE PROTEASE 4"/>
    <property type="match status" value="1"/>
</dbReference>
<dbReference type="Pfam" id="PF02902">
    <property type="entry name" value="Peptidase_C48"/>
    <property type="match status" value="1"/>
</dbReference>
<dbReference type="SUPFAM" id="SSF54001">
    <property type="entry name" value="Cysteine proteinases"/>
    <property type="match status" value="1"/>
</dbReference>
<dbReference type="PANTHER" id="PTHR46915">
    <property type="entry name" value="UBIQUITIN-LIKE PROTEASE 4-RELATED"/>
    <property type="match status" value="1"/>
</dbReference>
<dbReference type="GO" id="GO:0016926">
    <property type="term" value="P:protein desumoylation"/>
    <property type="evidence" value="ECO:0007669"/>
    <property type="project" value="UniProtKB-ARBA"/>
</dbReference>
<dbReference type="PROSITE" id="PS50600">
    <property type="entry name" value="ULP_PROTEASE"/>
    <property type="match status" value="1"/>
</dbReference>
<evidence type="ECO:0000256" key="1">
    <source>
        <dbReference type="ARBA" id="ARBA00005234"/>
    </source>
</evidence>